<proteinExistence type="predicted"/>
<dbReference type="RefSeq" id="WP_170133367.1">
    <property type="nucleotide sequence ID" value="NZ_BFBY01000009.1"/>
</dbReference>
<dbReference type="AlphaFoldDB" id="A0A2Z6T8K3"/>
<dbReference type="Proteomes" id="UP000257317">
    <property type="component" value="Unassembled WGS sequence"/>
</dbReference>
<evidence type="ECO:0000313" key="1">
    <source>
        <dbReference type="EMBL" id="GBG05251.1"/>
    </source>
</evidence>
<gene>
    <name evidence="1" type="ORF">LrDSM24759_11650</name>
</gene>
<comment type="caution">
    <text evidence="1">The sequence shown here is derived from an EMBL/GenBank/DDBJ whole genome shotgun (WGS) entry which is preliminary data.</text>
</comment>
<accession>A0A2Z6T8K3</accession>
<keyword evidence="2" id="KW-1185">Reference proteome</keyword>
<protein>
    <submittedName>
        <fullName evidence="1">Uncharacterized protein</fullName>
    </submittedName>
</protein>
<evidence type="ECO:0000313" key="2">
    <source>
        <dbReference type="Proteomes" id="UP000257317"/>
    </source>
</evidence>
<name>A0A2Z6T8K3_9LACO</name>
<sequence>MSEEKQNLNNDVFANLNIQEGMVCGPDGCSLADHYEWAKKAKENKKEA</sequence>
<reference evidence="2" key="1">
    <citation type="submission" date="2018-03" db="EMBL/GenBank/DDBJ databases">
        <title>New taxa in the Lactobacillus gasseri group.</title>
        <authorList>
            <person name="Tanizawa Y."/>
            <person name="Tohno M."/>
            <person name="Endo A."/>
            <person name="Arita M."/>
        </authorList>
    </citation>
    <scope>NUCLEOTIDE SEQUENCE [LARGE SCALE GENOMIC DNA]</scope>
    <source>
        <strain evidence="2">DSM 24759</strain>
    </source>
</reference>
<dbReference type="EMBL" id="BFBY01000009">
    <property type="protein sequence ID" value="GBG05251.1"/>
    <property type="molecule type" value="Genomic_DNA"/>
</dbReference>
<organism evidence="1 2">
    <name type="scientific">Lactobacillus rodentium</name>
    <dbReference type="NCBI Taxonomy" id="947835"/>
    <lineage>
        <taxon>Bacteria</taxon>
        <taxon>Bacillati</taxon>
        <taxon>Bacillota</taxon>
        <taxon>Bacilli</taxon>
        <taxon>Lactobacillales</taxon>
        <taxon>Lactobacillaceae</taxon>
        <taxon>Lactobacillus</taxon>
    </lineage>
</organism>